<evidence type="ECO:0000313" key="3">
    <source>
        <dbReference type="Proteomes" id="UP000649573"/>
    </source>
</evidence>
<dbReference type="Proteomes" id="UP000649573">
    <property type="component" value="Unassembled WGS sequence"/>
</dbReference>
<accession>A0ABQ2USA1</accession>
<sequence length="105" mass="10664">MVEGFKADLVVAQLCDYVGPLVAHERCAAGGAAAGADQFFQAERVAAAGAGIALDPPAQAPEALVAAVRSVLEDVSFRENVSAIAKEIAAMPDADEVVLMLEAGP</sequence>
<organism evidence="2 3">
    <name type="scientific">Lentzea flava</name>
    <dbReference type="NCBI Taxonomy" id="103732"/>
    <lineage>
        <taxon>Bacteria</taxon>
        <taxon>Bacillati</taxon>
        <taxon>Actinomycetota</taxon>
        <taxon>Actinomycetes</taxon>
        <taxon>Pseudonocardiales</taxon>
        <taxon>Pseudonocardiaceae</taxon>
        <taxon>Lentzea</taxon>
    </lineage>
</organism>
<evidence type="ECO:0000259" key="1">
    <source>
        <dbReference type="Pfam" id="PF06722"/>
    </source>
</evidence>
<dbReference type="Pfam" id="PF06722">
    <property type="entry name" value="EryCIII-like_C"/>
    <property type="match status" value="1"/>
</dbReference>
<name>A0ABQ2USA1_9PSEU</name>
<dbReference type="Gene3D" id="3.40.50.2000">
    <property type="entry name" value="Glycogen Phosphorylase B"/>
    <property type="match status" value="2"/>
</dbReference>
<feature type="domain" description="Erythromycin biosynthesis protein CIII-like C-terminal" evidence="1">
    <location>
        <begin position="33"/>
        <end position="102"/>
    </location>
</feature>
<proteinExistence type="predicted"/>
<reference evidence="3" key="1">
    <citation type="journal article" date="2019" name="Int. J. Syst. Evol. Microbiol.">
        <title>The Global Catalogue of Microorganisms (GCM) 10K type strain sequencing project: providing services to taxonomists for standard genome sequencing and annotation.</title>
        <authorList>
            <consortium name="The Broad Institute Genomics Platform"/>
            <consortium name="The Broad Institute Genome Sequencing Center for Infectious Disease"/>
            <person name="Wu L."/>
            <person name="Ma J."/>
        </authorList>
    </citation>
    <scope>NUCLEOTIDE SEQUENCE [LARGE SCALE GENOMIC DNA]</scope>
    <source>
        <strain evidence="3">JCM 3296</strain>
    </source>
</reference>
<evidence type="ECO:0000313" key="2">
    <source>
        <dbReference type="EMBL" id="GGU51197.1"/>
    </source>
</evidence>
<gene>
    <name evidence="2" type="ORF">GCM10010178_50020</name>
</gene>
<keyword evidence="3" id="KW-1185">Reference proteome</keyword>
<dbReference type="SUPFAM" id="SSF53756">
    <property type="entry name" value="UDP-Glycosyltransferase/glycogen phosphorylase"/>
    <property type="match status" value="1"/>
</dbReference>
<dbReference type="EMBL" id="BMRE01000023">
    <property type="protein sequence ID" value="GGU51197.1"/>
    <property type="molecule type" value="Genomic_DNA"/>
</dbReference>
<dbReference type="InterPro" id="IPR010610">
    <property type="entry name" value="EryCIII-like_C"/>
</dbReference>
<protein>
    <recommendedName>
        <fullName evidence="1">Erythromycin biosynthesis protein CIII-like C-terminal domain-containing protein</fullName>
    </recommendedName>
</protein>
<comment type="caution">
    <text evidence="2">The sequence shown here is derived from an EMBL/GenBank/DDBJ whole genome shotgun (WGS) entry which is preliminary data.</text>
</comment>